<evidence type="ECO:0000256" key="1">
    <source>
        <dbReference type="SAM" id="MobiDB-lite"/>
    </source>
</evidence>
<reference evidence="4 5" key="1">
    <citation type="journal article" date="2023" name="Sci. Data">
        <title>Genome assembly of the Korean intertidal mud-creeper Batillaria attramentaria.</title>
        <authorList>
            <person name="Patra A.K."/>
            <person name="Ho P.T."/>
            <person name="Jun S."/>
            <person name="Lee S.J."/>
            <person name="Kim Y."/>
            <person name="Won Y.J."/>
        </authorList>
    </citation>
    <scope>NUCLEOTIDE SEQUENCE [LARGE SCALE GENOMIC DNA]</scope>
    <source>
        <strain evidence="4">Wonlab-2016</strain>
    </source>
</reference>
<evidence type="ECO:0000313" key="5">
    <source>
        <dbReference type="Proteomes" id="UP001519460"/>
    </source>
</evidence>
<accession>A0ABD0MA06</accession>
<feature type="signal peptide" evidence="3">
    <location>
        <begin position="1"/>
        <end position="32"/>
    </location>
</feature>
<feature type="transmembrane region" description="Helical" evidence="2">
    <location>
        <begin position="48"/>
        <end position="74"/>
    </location>
</feature>
<keyword evidence="2" id="KW-0472">Membrane</keyword>
<name>A0ABD0MA06_9CAEN</name>
<sequence length="282" mass="30691">MKALVRLSYALWKGLVFTLVVVLCCCVRAAEGQGTRGYKGRRGVSTGWIVGVVISIIAIIFGLVCLIIGICHCYNVLKGRQFSLCPTRSGAKKYTEPQTELHLHDGMAISHPSAIDTTPNTARRVIVDTPPRPFEQAGQFQFLDDGNVQSYDSPSFDDDVTQLPYPPEMYRDSSAQSGEHFRHAHAQSVSSGVRDGSPPHDSEHDVTSDDVIGGRPPYSLRTTRGSVSECEDVRQSEAGAPGDRGSWTLFASECFERDDPLPTSLKPDGLYSIGEGVSLDAE</sequence>
<evidence type="ECO:0000256" key="2">
    <source>
        <dbReference type="SAM" id="Phobius"/>
    </source>
</evidence>
<keyword evidence="2" id="KW-0812">Transmembrane</keyword>
<keyword evidence="5" id="KW-1185">Reference proteome</keyword>
<gene>
    <name evidence="4" type="ORF">BaRGS_00001033</name>
</gene>
<keyword evidence="2" id="KW-1133">Transmembrane helix</keyword>
<keyword evidence="3" id="KW-0732">Signal</keyword>
<dbReference type="Proteomes" id="UP001519460">
    <property type="component" value="Unassembled WGS sequence"/>
</dbReference>
<dbReference type="EMBL" id="JACVVK020000003">
    <property type="protein sequence ID" value="KAK7508068.1"/>
    <property type="molecule type" value="Genomic_DNA"/>
</dbReference>
<dbReference type="AlphaFoldDB" id="A0ABD0MA06"/>
<evidence type="ECO:0000256" key="3">
    <source>
        <dbReference type="SAM" id="SignalP"/>
    </source>
</evidence>
<evidence type="ECO:0000313" key="4">
    <source>
        <dbReference type="EMBL" id="KAK7508068.1"/>
    </source>
</evidence>
<feature type="compositionally biased region" description="Basic and acidic residues" evidence="1">
    <location>
        <begin position="197"/>
        <end position="207"/>
    </location>
</feature>
<organism evidence="4 5">
    <name type="scientific">Batillaria attramentaria</name>
    <dbReference type="NCBI Taxonomy" id="370345"/>
    <lineage>
        <taxon>Eukaryota</taxon>
        <taxon>Metazoa</taxon>
        <taxon>Spiralia</taxon>
        <taxon>Lophotrochozoa</taxon>
        <taxon>Mollusca</taxon>
        <taxon>Gastropoda</taxon>
        <taxon>Caenogastropoda</taxon>
        <taxon>Sorbeoconcha</taxon>
        <taxon>Cerithioidea</taxon>
        <taxon>Batillariidae</taxon>
        <taxon>Batillaria</taxon>
    </lineage>
</organism>
<feature type="region of interest" description="Disordered" evidence="1">
    <location>
        <begin position="259"/>
        <end position="282"/>
    </location>
</feature>
<comment type="caution">
    <text evidence="4">The sequence shown here is derived from an EMBL/GenBank/DDBJ whole genome shotgun (WGS) entry which is preliminary data.</text>
</comment>
<proteinExistence type="predicted"/>
<feature type="region of interest" description="Disordered" evidence="1">
    <location>
        <begin position="151"/>
        <end position="246"/>
    </location>
</feature>
<feature type="chain" id="PRO_5044846892" evidence="3">
    <location>
        <begin position="33"/>
        <end position="282"/>
    </location>
</feature>
<protein>
    <submittedName>
        <fullName evidence="4">Uncharacterized protein</fullName>
    </submittedName>
</protein>